<sequence>MHERLLGGFAICTGRVPNELHGSKAPTRWTCELPDVPFLPTTSESRAITFKGFLTTLTLSREEVVTIRGPINCAQPPFTCFPHTGFHSFLPNFLSHFRVHLGFGTLGAAHGHLDPSLRSPTSPTSHRAVPGARVPSRSPETSRGCLLSGCSTRDPKLSLATLVAASPTLSLVH</sequence>
<protein>
    <submittedName>
        <fullName evidence="2">Uncharacterized protein</fullName>
    </submittedName>
</protein>
<proteinExistence type="predicted"/>
<evidence type="ECO:0000313" key="3">
    <source>
        <dbReference type="Proteomes" id="UP000233551"/>
    </source>
</evidence>
<evidence type="ECO:0000313" key="2">
    <source>
        <dbReference type="EMBL" id="PKI36895.1"/>
    </source>
</evidence>
<reference evidence="2 3" key="1">
    <citation type="submission" date="2017-11" db="EMBL/GenBank/DDBJ databases">
        <title>De-novo sequencing of pomegranate (Punica granatum L.) genome.</title>
        <authorList>
            <person name="Akparov Z."/>
            <person name="Amiraslanov A."/>
            <person name="Hajiyeva S."/>
            <person name="Abbasov M."/>
            <person name="Kaur K."/>
            <person name="Hamwieh A."/>
            <person name="Solovyev V."/>
            <person name="Salamov A."/>
            <person name="Braich B."/>
            <person name="Kosarev P."/>
            <person name="Mahmoud A."/>
            <person name="Hajiyev E."/>
            <person name="Babayeva S."/>
            <person name="Izzatullayeva V."/>
            <person name="Mammadov A."/>
            <person name="Mammadov A."/>
            <person name="Sharifova S."/>
            <person name="Ojaghi J."/>
            <person name="Eynullazada K."/>
            <person name="Bayramov B."/>
            <person name="Abdulazimova A."/>
            <person name="Shahmuradov I."/>
        </authorList>
    </citation>
    <scope>NUCLEOTIDE SEQUENCE [LARGE SCALE GENOMIC DNA]</scope>
    <source>
        <strain evidence="3">cv. AG2017</strain>
        <tissue evidence="2">Leaf</tissue>
    </source>
</reference>
<organism evidence="2 3">
    <name type="scientific">Punica granatum</name>
    <name type="common">Pomegranate</name>
    <dbReference type="NCBI Taxonomy" id="22663"/>
    <lineage>
        <taxon>Eukaryota</taxon>
        <taxon>Viridiplantae</taxon>
        <taxon>Streptophyta</taxon>
        <taxon>Embryophyta</taxon>
        <taxon>Tracheophyta</taxon>
        <taxon>Spermatophyta</taxon>
        <taxon>Magnoliopsida</taxon>
        <taxon>eudicotyledons</taxon>
        <taxon>Gunneridae</taxon>
        <taxon>Pentapetalae</taxon>
        <taxon>rosids</taxon>
        <taxon>malvids</taxon>
        <taxon>Myrtales</taxon>
        <taxon>Lythraceae</taxon>
        <taxon>Punica</taxon>
    </lineage>
</organism>
<accession>A0A2I0HYW4</accession>
<name>A0A2I0HYW4_PUNGR</name>
<feature type="region of interest" description="Disordered" evidence="1">
    <location>
        <begin position="114"/>
        <end position="143"/>
    </location>
</feature>
<dbReference type="Proteomes" id="UP000233551">
    <property type="component" value="Unassembled WGS sequence"/>
</dbReference>
<gene>
    <name evidence="2" type="ORF">CRG98_042714</name>
</gene>
<dbReference type="EMBL" id="PGOL01004656">
    <property type="protein sequence ID" value="PKI36895.1"/>
    <property type="molecule type" value="Genomic_DNA"/>
</dbReference>
<dbReference type="AlphaFoldDB" id="A0A2I0HYW4"/>
<evidence type="ECO:0000256" key="1">
    <source>
        <dbReference type="SAM" id="MobiDB-lite"/>
    </source>
</evidence>
<keyword evidence="3" id="KW-1185">Reference proteome</keyword>
<comment type="caution">
    <text evidence="2">The sequence shown here is derived from an EMBL/GenBank/DDBJ whole genome shotgun (WGS) entry which is preliminary data.</text>
</comment>